<keyword evidence="4 6" id="KW-0423">Lactose metabolism</keyword>
<evidence type="ECO:0000256" key="5">
    <source>
        <dbReference type="ARBA" id="ARBA00023239"/>
    </source>
</evidence>
<dbReference type="Proteomes" id="UP001290462">
    <property type="component" value="Unassembled WGS sequence"/>
</dbReference>
<dbReference type="Pfam" id="PF01791">
    <property type="entry name" value="DeoC"/>
    <property type="match status" value="1"/>
</dbReference>
<keyword evidence="5 6" id="KW-0456">Lyase</keyword>
<dbReference type="InterPro" id="IPR005927">
    <property type="entry name" value="Tag_1.6-dipho_adolase"/>
</dbReference>
<comment type="catalytic activity">
    <reaction evidence="1 6">
        <text>D-tagatofuranose 1,6-bisphosphate = D-glyceraldehyde 3-phosphate + dihydroxyacetone phosphate</text>
        <dbReference type="Rhea" id="RHEA:22948"/>
        <dbReference type="ChEBI" id="CHEBI:57642"/>
        <dbReference type="ChEBI" id="CHEBI:58694"/>
        <dbReference type="ChEBI" id="CHEBI:59776"/>
        <dbReference type="EC" id="4.1.2.40"/>
    </reaction>
</comment>
<dbReference type="SMART" id="SM01133">
    <property type="entry name" value="DeoC"/>
    <property type="match status" value="1"/>
</dbReference>
<comment type="pathway">
    <text evidence="2 6">Carbohydrate metabolism; D-tagatose 6-phosphate degradation; D-glyceraldehyde 3-phosphate and glycerone phosphate from D-tagatose 6-phosphate: step 2/2.</text>
</comment>
<accession>A0AAW9K1Z9</accession>
<dbReference type="InterPro" id="IPR050552">
    <property type="entry name" value="LacD_aldolase"/>
</dbReference>
<dbReference type="InterPro" id="IPR013785">
    <property type="entry name" value="Aldolase_TIM"/>
</dbReference>
<dbReference type="SUPFAM" id="SSF51569">
    <property type="entry name" value="Aldolase"/>
    <property type="match status" value="1"/>
</dbReference>
<dbReference type="NCBIfam" id="NF009498">
    <property type="entry name" value="PRK12858.1"/>
    <property type="match status" value="1"/>
</dbReference>
<dbReference type="GO" id="GO:0009024">
    <property type="term" value="F:tagatose-6-phosphate kinase activity"/>
    <property type="evidence" value="ECO:0007669"/>
    <property type="project" value="InterPro"/>
</dbReference>
<evidence type="ECO:0000256" key="4">
    <source>
        <dbReference type="ARBA" id="ARBA00022736"/>
    </source>
</evidence>
<comment type="caution">
    <text evidence="7">The sequence shown here is derived from an EMBL/GenBank/DDBJ whole genome shotgun (WGS) entry which is preliminary data.</text>
</comment>
<proteinExistence type="inferred from homology"/>
<name>A0AAW9K1Z9_CARML</name>
<dbReference type="NCBIfam" id="NF009065">
    <property type="entry name" value="PRK12399.1"/>
    <property type="match status" value="1"/>
</dbReference>
<dbReference type="HAMAP" id="MF_00734">
    <property type="entry name" value="LacD"/>
    <property type="match status" value="1"/>
</dbReference>
<dbReference type="NCBIfam" id="TIGR01232">
    <property type="entry name" value="lacD"/>
    <property type="match status" value="1"/>
</dbReference>
<comment type="similarity">
    <text evidence="3 6">Belongs to the aldolase LacD family.</text>
</comment>
<evidence type="ECO:0000313" key="7">
    <source>
        <dbReference type="EMBL" id="MDZ5757356.1"/>
    </source>
</evidence>
<dbReference type="EC" id="4.1.2.40" evidence="6"/>
<evidence type="ECO:0000313" key="8">
    <source>
        <dbReference type="Proteomes" id="UP001290462"/>
    </source>
</evidence>
<dbReference type="RefSeq" id="WP_322808331.1">
    <property type="nucleotide sequence ID" value="NZ_JAVBVO010000001.1"/>
</dbReference>
<reference evidence="7" key="1">
    <citation type="submission" date="2023-08" db="EMBL/GenBank/DDBJ databases">
        <title>Genomic characterization of piscicolin 126 produced by Carnobacterium maltaromaticum CM22 strain isolated from salmon (Salmo salar).</title>
        <authorList>
            <person name="Gonzalez-Gragera E."/>
            <person name="Garcia-Lopez J.D."/>
            <person name="Teso-Perez C."/>
            <person name="Gimenez-Hernandez I."/>
            <person name="Peralta-Sanchez J.M."/>
            <person name="Valdivia E."/>
            <person name="Montalban-Lopez M."/>
            <person name="Martin-Platero A.M."/>
            <person name="Banos A."/>
            <person name="Martinez-Bueno M."/>
        </authorList>
    </citation>
    <scope>NUCLEOTIDE SEQUENCE</scope>
    <source>
        <strain evidence="7">CM22</strain>
    </source>
</reference>
<evidence type="ECO:0000256" key="1">
    <source>
        <dbReference type="ARBA" id="ARBA00000567"/>
    </source>
</evidence>
<dbReference type="EMBL" id="JAVBVO010000001">
    <property type="protein sequence ID" value="MDZ5757356.1"/>
    <property type="molecule type" value="Genomic_DNA"/>
</dbReference>
<dbReference type="AlphaFoldDB" id="A0AAW9K1Z9"/>
<gene>
    <name evidence="6 7" type="primary">lacD</name>
    <name evidence="7" type="ORF">RAK27_01635</name>
</gene>
<dbReference type="GO" id="GO:2001059">
    <property type="term" value="P:D-tagatose 6-phosphate catabolic process"/>
    <property type="evidence" value="ECO:0007669"/>
    <property type="project" value="UniProtKB-UniRule"/>
</dbReference>
<dbReference type="GO" id="GO:0009025">
    <property type="term" value="F:tagatose-bisphosphate aldolase activity"/>
    <property type="evidence" value="ECO:0007669"/>
    <property type="project" value="UniProtKB-UniRule"/>
</dbReference>
<dbReference type="GO" id="GO:1902777">
    <property type="term" value="P:6-sulfoquinovose(1-) catabolic process"/>
    <property type="evidence" value="ECO:0007669"/>
    <property type="project" value="TreeGrafter"/>
</dbReference>
<evidence type="ECO:0000256" key="2">
    <source>
        <dbReference type="ARBA" id="ARBA00005191"/>
    </source>
</evidence>
<dbReference type="Gene3D" id="3.20.20.70">
    <property type="entry name" value="Aldolase class I"/>
    <property type="match status" value="1"/>
</dbReference>
<organism evidence="7 8">
    <name type="scientific">Carnobacterium maltaromaticum</name>
    <name type="common">Carnobacterium piscicola</name>
    <dbReference type="NCBI Taxonomy" id="2751"/>
    <lineage>
        <taxon>Bacteria</taxon>
        <taxon>Bacillati</taxon>
        <taxon>Bacillota</taxon>
        <taxon>Bacilli</taxon>
        <taxon>Lactobacillales</taxon>
        <taxon>Carnobacteriaceae</taxon>
        <taxon>Carnobacterium</taxon>
    </lineage>
</organism>
<dbReference type="InterPro" id="IPR002915">
    <property type="entry name" value="DeoC/FbaB/LacD_aldolase"/>
</dbReference>
<dbReference type="PANTHER" id="PTHR39340:SF1">
    <property type="entry name" value="SULFOFRUCTOSEPHOSPHATE ALDOLASE"/>
    <property type="match status" value="1"/>
</dbReference>
<protein>
    <recommendedName>
        <fullName evidence="6">Tagatose 1,6-diphosphate aldolase</fullName>
        <ecNumber evidence="6">4.1.2.40</ecNumber>
    </recommendedName>
    <alternativeName>
        <fullName evidence="6">D-tagatose-1,6-bisphosphate aldolase</fullName>
    </alternativeName>
    <alternativeName>
        <fullName evidence="6">Tagatose-bisphosphate aldolase</fullName>
    </alternativeName>
</protein>
<dbReference type="GO" id="GO:0019512">
    <property type="term" value="P:lactose catabolic process via tagatose-6-phosphate"/>
    <property type="evidence" value="ECO:0007669"/>
    <property type="project" value="UniProtKB-UniRule"/>
</dbReference>
<sequence>MVRLSKKKFAALKRVSNEAGIIGALAIDQRGSLQKMLAHSSLSTVGDLELIQFKKLVSETLTPLATAILLDPEYGLPAAKVRDSQTGLILAYEKTGYDSSKKGRLPDLLPEWSVKRLKENGADAVKFLLYYDVDEEPKINQIKQVFIERLGSECLAEEVPFFLELVSYSASNLAPDSLAFAKIKPYKVNEMMKEFSKPVYNVDVLKVEVPINMNFVEGYSDGEIAYTKSEAMHYFKEQNAATNLPFIFLSGGVSAELFQETLHLASEAKSTFNGVLCGRATWQGGIVPFASQGEVAGENWLKATGKKQLGELNESLSETAQSWFLKVEEL</sequence>
<dbReference type="PANTHER" id="PTHR39340">
    <property type="entry name" value="SULFOFRUCTOSEPHOSPHATE ALDOLASE"/>
    <property type="match status" value="1"/>
</dbReference>
<evidence type="ECO:0000256" key="3">
    <source>
        <dbReference type="ARBA" id="ARBA00008679"/>
    </source>
</evidence>
<dbReference type="GO" id="GO:0061595">
    <property type="term" value="F:6-deoxy-6-sulfofructose-1-phosphate aldolase activity"/>
    <property type="evidence" value="ECO:0007669"/>
    <property type="project" value="TreeGrafter"/>
</dbReference>
<evidence type="ECO:0000256" key="6">
    <source>
        <dbReference type="HAMAP-Rule" id="MF_00734"/>
    </source>
</evidence>